<feature type="repeat" description="TPR" evidence="1">
    <location>
        <begin position="9"/>
        <end position="42"/>
    </location>
</feature>
<sequence>MVTESFKQTLKLYDEGLALYKNRKFKEAWELFKKAVEITPNDGPSKKYIGRCEAFIANPPPEDWDGVFEMKTK</sequence>
<keyword evidence="3" id="KW-1185">Reference proteome</keyword>
<comment type="caution">
    <text evidence="2">The sequence shown here is derived from an EMBL/GenBank/DDBJ whole genome shotgun (WGS) entry which is preliminary data.</text>
</comment>
<dbReference type="InterPro" id="IPR019734">
    <property type="entry name" value="TPR_rpt"/>
</dbReference>
<evidence type="ECO:0000313" key="2">
    <source>
        <dbReference type="EMBL" id="PJZ24256.1"/>
    </source>
</evidence>
<dbReference type="RefSeq" id="WP_008592471.1">
    <property type="nucleotide sequence ID" value="NZ_NPDL01000009.1"/>
</dbReference>
<organism evidence="2 3">
    <name type="scientific">Leptospira hartskeerlii</name>
    <dbReference type="NCBI Taxonomy" id="2023177"/>
    <lineage>
        <taxon>Bacteria</taxon>
        <taxon>Pseudomonadati</taxon>
        <taxon>Spirochaetota</taxon>
        <taxon>Spirochaetia</taxon>
        <taxon>Leptospirales</taxon>
        <taxon>Leptospiraceae</taxon>
        <taxon>Leptospira</taxon>
    </lineage>
</organism>
<dbReference type="AlphaFoldDB" id="A0A2M9X974"/>
<dbReference type="OrthoDB" id="342059at2"/>
<reference evidence="2 3" key="1">
    <citation type="submission" date="2017-07" db="EMBL/GenBank/DDBJ databases">
        <title>Leptospira spp. isolated from tropical soils.</title>
        <authorList>
            <person name="Thibeaux R."/>
            <person name="Iraola G."/>
            <person name="Ferres I."/>
            <person name="Bierque E."/>
            <person name="Girault D."/>
            <person name="Soupe-Gilbert M.-E."/>
            <person name="Picardeau M."/>
            <person name="Goarant C."/>
        </authorList>
    </citation>
    <scope>NUCLEOTIDE SEQUENCE [LARGE SCALE GENOMIC DNA]</scope>
    <source>
        <strain evidence="2 3">MCA1-C-A1</strain>
    </source>
</reference>
<dbReference type="SUPFAM" id="SSF48452">
    <property type="entry name" value="TPR-like"/>
    <property type="match status" value="1"/>
</dbReference>
<name>A0A2M9X974_9LEPT</name>
<keyword evidence="1" id="KW-0802">TPR repeat</keyword>
<evidence type="ECO:0000313" key="3">
    <source>
        <dbReference type="Proteomes" id="UP000232196"/>
    </source>
</evidence>
<dbReference type="Gene3D" id="1.25.40.10">
    <property type="entry name" value="Tetratricopeptide repeat domain"/>
    <property type="match status" value="1"/>
</dbReference>
<dbReference type="Proteomes" id="UP000232196">
    <property type="component" value="Unassembled WGS sequence"/>
</dbReference>
<evidence type="ECO:0000256" key="1">
    <source>
        <dbReference type="PROSITE-ProRule" id="PRU00339"/>
    </source>
</evidence>
<accession>A0A2M9X974</accession>
<protein>
    <submittedName>
        <fullName evidence="2">Uncharacterized protein</fullName>
    </submittedName>
</protein>
<dbReference type="InterPro" id="IPR011990">
    <property type="entry name" value="TPR-like_helical_dom_sf"/>
</dbReference>
<dbReference type="EMBL" id="NPDN01000009">
    <property type="protein sequence ID" value="PJZ24256.1"/>
    <property type="molecule type" value="Genomic_DNA"/>
</dbReference>
<proteinExistence type="predicted"/>
<dbReference type="PROSITE" id="PS50005">
    <property type="entry name" value="TPR"/>
    <property type="match status" value="1"/>
</dbReference>
<gene>
    <name evidence="2" type="ORF">CH357_16425</name>
</gene>